<evidence type="ECO:0000313" key="13">
    <source>
        <dbReference type="EMBL" id="TWB37637.1"/>
    </source>
</evidence>
<sequence length="694" mass="73616">MRRAWMAMAMALPPTAGWAAAEVDQLPTIIITGRVPPDAATERIYGTVQLDGAWLDAAPERRLDEALRSVPGFSLFRRTGSTSAHPTAQGVSLRALGPNGAGRTLVLVDDIPVNDPFGGWVYWSRLPTAAIASVAVTEGSGAGPWGNQALDGVIRITTKPLEGGEVRAGSNGLAEGTAGVAAGGVSILAHASRSDGSYLVRSDQRGPIDIQAGWDDAWVDVKAQGEAGPLALAGTVSAFHEHRGNGTPFQENGTDALEGSLRFSAADGPLGLPWHGTLYLRRYVFKNRFSSVNAARTAETPALDQYRVPATAAGGSLSTTVEEGGGRRTVLGADLRWAEGATHERFQPVAGVFQRDRDAGGDQVVGGVYAEQTWPLTETIDLHGGVRLDGWTTGDGHRVERSLVPIGGQTGVVTRNDHYDDRGGALPSARLGADWRPELFGKPGDWTLRAAAYTGFRLPTINELYRPYRVGNDIVEANARLKPERLAGVEAGVTWAPATGPTVSLTAYHDGVTDAVDNVQITDRPGTVPGFGVVVPVGGTFAQRRNLDRVRAEGVEMRATWALDPTLEAGLGYLWSRSTVLRADGLPALVGKRLSQSPLHTGTADLTWTPVAAVTTALRVKASGQQYEDGLNTRPLAPTVTVDLSAAWRVRESLELFATAENLFDRTVESGRRVDGLVAIAPGRIISGGVRVNW</sequence>
<comment type="subcellular location">
    <subcellularLocation>
        <location evidence="1 8">Cell outer membrane</location>
        <topology evidence="1 8">Multi-pass membrane protein</topology>
    </subcellularLocation>
</comment>
<feature type="domain" description="TonB-dependent receptor plug" evidence="12">
    <location>
        <begin position="53"/>
        <end position="153"/>
    </location>
</feature>
<gene>
    <name evidence="13" type="ORF">FBZ90_114126</name>
</gene>
<dbReference type="InterPro" id="IPR039426">
    <property type="entry name" value="TonB-dep_rcpt-like"/>
</dbReference>
<evidence type="ECO:0000256" key="3">
    <source>
        <dbReference type="ARBA" id="ARBA00022452"/>
    </source>
</evidence>
<dbReference type="Gene3D" id="2.170.130.10">
    <property type="entry name" value="TonB-dependent receptor, plug domain"/>
    <property type="match status" value="1"/>
</dbReference>
<protein>
    <submittedName>
        <fullName evidence="13">Outer membrane receptor for ferrienterochelin and colicin</fullName>
    </submittedName>
</protein>
<dbReference type="AlphaFoldDB" id="A0A560GUD5"/>
<keyword evidence="2 8" id="KW-0813">Transport</keyword>
<feature type="signal peptide" evidence="10">
    <location>
        <begin position="1"/>
        <end position="19"/>
    </location>
</feature>
<evidence type="ECO:0000256" key="8">
    <source>
        <dbReference type="PROSITE-ProRule" id="PRU01360"/>
    </source>
</evidence>
<evidence type="ECO:0000256" key="6">
    <source>
        <dbReference type="ARBA" id="ARBA00023136"/>
    </source>
</evidence>
<dbReference type="GO" id="GO:0009279">
    <property type="term" value="C:cell outer membrane"/>
    <property type="evidence" value="ECO:0007669"/>
    <property type="project" value="UniProtKB-SubCell"/>
</dbReference>
<dbReference type="EMBL" id="VITR01000014">
    <property type="protein sequence ID" value="TWB37637.1"/>
    <property type="molecule type" value="Genomic_DNA"/>
</dbReference>
<dbReference type="Proteomes" id="UP000315751">
    <property type="component" value="Unassembled WGS sequence"/>
</dbReference>
<dbReference type="Pfam" id="PF00593">
    <property type="entry name" value="TonB_dep_Rec_b-barrel"/>
    <property type="match status" value="1"/>
</dbReference>
<evidence type="ECO:0000256" key="10">
    <source>
        <dbReference type="SAM" id="SignalP"/>
    </source>
</evidence>
<keyword evidence="14" id="KW-1185">Reference proteome</keyword>
<evidence type="ECO:0000256" key="1">
    <source>
        <dbReference type="ARBA" id="ARBA00004571"/>
    </source>
</evidence>
<keyword evidence="5 9" id="KW-0798">TonB box</keyword>
<dbReference type="SUPFAM" id="SSF56935">
    <property type="entry name" value="Porins"/>
    <property type="match status" value="1"/>
</dbReference>
<keyword evidence="3 8" id="KW-1134">Transmembrane beta strand</keyword>
<dbReference type="PANTHER" id="PTHR30069:SF37">
    <property type="entry name" value="FERRIC VIBRIOBACTIN RECEPTOR VIUA"/>
    <property type="match status" value="1"/>
</dbReference>
<dbReference type="PROSITE" id="PS52016">
    <property type="entry name" value="TONB_DEPENDENT_REC_3"/>
    <property type="match status" value="1"/>
</dbReference>
<keyword evidence="4 8" id="KW-0812">Transmembrane</keyword>
<evidence type="ECO:0000259" key="12">
    <source>
        <dbReference type="Pfam" id="PF07715"/>
    </source>
</evidence>
<keyword evidence="7 8" id="KW-0998">Cell outer membrane</keyword>
<comment type="caution">
    <text evidence="13">The sequence shown here is derived from an EMBL/GenBank/DDBJ whole genome shotgun (WGS) entry which is preliminary data.</text>
</comment>
<dbReference type="PANTHER" id="PTHR30069">
    <property type="entry name" value="TONB-DEPENDENT OUTER MEMBRANE RECEPTOR"/>
    <property type="match status" value="1"/>
</dbReference>
<evidence type="ECO:0000313" key="14">
    <source>
        <dbReference type="Proteomes" id="UP000315751"/>
    </source>
</evidence>
<name>A0A560GUD5_9PROT</name>
<evidence type="ECO:0000256" key="2">
    <source>
        <dbReference type="ARBA" id="ARBA00022448"/>
    </source>
</evidence>
<keyword evidence="10" id="KW-0732">Signal</keyword>
<dbReference type="InterPro" id="IPR012910">
    <property type="entry name" value="Plug_dom"/>
</dbReference>
<comment type="similarity">
    <text evidence="8 9">Belongs to the TonB-dependent receptor family.</text>
</comment>
<keyword evidence="13" id="KW-0675">Receptor</keyword>
<reference evidence="13 14" key="1">
    <citation type="submission" date="2019-06" db="EMBL/GenBank/DDBJ databases">
        <title>Genomic Encyclopedia of Type Strains, Phase IV (KMG-V): Genome sequencing to study the core and pangenomes of soil and plant-associated prokaryotes.</title>
        <authorList>
            <person name="Whitman W."/>
        </authorList>
    </citation>
    <scope>NUCLEOTIDE SEQUENCE [LARGE SCALE GENOMIC DNA]</scope>
    <source>
        <strain evidence="13 14">BR 11622</strain>
    </source>
</reference>
<evidence type="ECO:0000256" key="4">
    <source>
        <dbReference type="ARBA" id="ARBA00022692"/>
    </source>
</evidence>
<dbReference type="Gene3D" id="2.40.170.20">
    <property type="entry name" value="TonB-dependent receptor, beta-barrel domain"/>
    <property type="match status" value="1"/>
</dbReference>
<accession>A0A560GUD5</accession>
<feature type="chain" id="PRO_5021968606" evidence="10">
    <location>
        <begin position="20"/>
        <end position="694"/>
    </location>
</feature>
<dbReference type="InterPro" id="IPR037066">
    <property type="entry name" value="Plug_dom_sf"/>
</dbReference>
<proteinExistence type="inferred from homology"/>
<dbReference type="Pfam" id="PF07715">
    <property type="entry name" value="Plug"/>
    <property type="match status" value="1"/>
</dbReference>
<evidence type="ECO:0000256" key="7">
    <source>
        <dbReference type="ARBA" id="ARBA00023237"/>
    </source>
</evidence>
<feature type="domain" description="TonB-dependent receptor-like beta-barrel" evidence="11">
    <location>
        <begin position="249"/>
        <end position="663"/>
    </location>
</feature>
<evidence type="ECO:0000256" key="9">
    <source>
        <dbReference type="RuleBase" id="RU003357"/>
    </source>
</evidence>
<keyword evidence="6 8" id="KW-0472">Membrane</keyword>
<dbReference type="GO" id="GO:0015344">
    <property type="term" value="F:siderophore uptake transmembrane transporter activity"/>
    <property type="evidence" value="ECO:0007669"/>
    <property type="project" value="TreeGrafter"/>
</dbReference>
<organism evidence="13 14">
    <name type="scientific">Nitrospirillum amazonense</name>
    <dbReference type="NCBI Taxonomy" id="28077"/>
    <lineage>
        <taxon>Bacteria</taxon>
        <taxon>Pseudomonadati</taxon>
        <taxon>Pseudomonadota</taxon>
        <taxon>Alphaproteobacteria</taxon>
        <taxon>Rhodospirillales</taxon>
        <taxon>Azospirillaceae</taxon>
        <taxon>Nitrospirillum</taxon>
    </lineage>
</organism>
<evidence type="ECO:0000259" key="11">
    <source>
        <dbReference type="Pfam" id="PF00593"/>
    </source>
</evidence>
<evidence type="ECO:0000256" key="5">
    <source>
        <dbReference type="ARBA" id="ARBA00023077"/>
    </source>
</evidence>
<dbReference type="InterPro" id="IPR036942">
    <property type="entry name" value="Beta-barrel_TonB_sf"/>
</dbReference>
<dbReference type="GO" id="GO:0044718">
    <property type="term" value="P:siderophore transmembrane transport"/>
    <property type="evidence" value="ECO:0007669"/>
    <property type="project" value="TreeGrafter"/>
</dbReference>
<dbReference type="InterPro" id="IPR000531">
    <property type="entry name" value="Beta-barrel_TonB"/>
</dbReference>
<dbReference type="RefSeq" id="WP_186455976.1">
    <property type="nucleotide sequence ID" value="NZ_VITR01000014.1"/>
</dbReference>